<evidence type="ECO:0000256" key="9">
    <source>
        <dbReference type="ARBA" id="ARBA00022840"/>
    </source>
</evidence>
<keyword evidence="8 14" id="KW-0418">Kinase</keyword>
<dbReference type="InterPro" id="IPR011104">
    <property type="entry name" value="Hpr_kin/Pase_C"/>
</dbReference>
<dbReference type="GO" id="GO:0004674">
    <property type="term" value="F:protein serine/threonine kinase activity"/>
    <property type="evidence" value="ECO:0007669"/>
    <property type="project" value="UniProtKB-KW"/>
</dbReference>
<evidence type="ECO:0000313" key="17">
    <source>
        <dbReference type="EMBL" id="PSJ31511.1"/>
    </source>
</evidence>
<sequence length="310" mass="35363">MKKVTVRDLIDNLDLKEIISPKGKAEKTIITEKEINRPGIQLAGYFDYFTPERIQIIGKTEYTFFGIFKDEDRENTLRQYFSYDIPIVIVTRDMALRPDFYKWAQKTSTIVCSTKRETTRFINKLSTYLEDRMAPRQTVHGVLVDINGVGVLIKGESSIGKSETALELVQNGNRLVADDAVEIKRSDDGVLSGQAPELLQNYIEIRGIGIIDIKSLYGARSINPRKRIDLVAYLEMWNPEKYYDRLGLDKDYEDILGTRVEKIVVPVKPGRNVAMVLEVAAMNYRQRQLGNDAAIEFSNKLTDVIENKGK</sequence>
<comment type="function">
    <text evidence="14">Catalyzes the ATP- as well as the pyrophosphate-dependent phosphorylation of a specific serine residue in HPr, a phosphocarrier protein of the phosphoenolpyruvate-dependent sugar phosphotransferase system (PTS). HprK/P also catalyzes the pyrophosphate-producing, inorganic phosphate-dependent dephosphorylation (phosphorolysis) of seryl-phosphorylated HPr (P-Ser-HPr). The two antagonistic activities of HprK/P are regulated by several intracellular metabolites, which change their concentration in response to the absence or presence of rapidly metabolisable carbon sources (glucose, fructose, etc.) in the growth medium. Therefore, by controlling the phosphorylation state of HPr, HPrK/P is a sensor enzyme that plays a major role in the regulation of carbon metabolism and sugar transport: it mediates carbon catabolite repression (CCR), and regulates PTS-catalyzed carbohydrate uptake and inducer exclusion.</text>
</comment>
<dbReference type="OrthoDB" id="9778803at2"/>
<comment type="similarity">
    <text evidence="3 14">Belongs to the HPrK/P family.</text>
</comment>
<dbReference type="InterPro" id="IPR011126">
    <property type="entry name" value="Hpr_kin/Pase_Hpr_N"/>
</dbReference>
<evidence type="ECO:0000256" key="5">
    <source>
        <dbReference type="ARBA" id="ARBA00022679"/>
    </source>
</evidence>
<comment type="caution">
    <text evidence="14">Lacks conserved residue(s) required for the propagation of feature annotation.</text>
</comment>
<dbReference type="InterPro" id="IPR003755">
    <property type="entry name" value="HPr(Ser)_kin/Pase"/>
</dbReference>
<dbReference type="Proteomes" id="UP000241434">
    <property type="component" value="Unassembled WGS sequence"/>
</dbReference>
<evidence type="ECO:0000256" key="6">
    <source>
        <dbReference type="ARBA" id="ARBA00022723"/>
    </source>
</evidence>
<comment type="subunit">
    <text evidence="14">Homohexamer.</text>
</comment>
<dbReference type="GO" id="GO:0000155">
    <property type="term" value="F:phosphorelay sensor kinase activity"/>
    <property type="evidence" value="ECO:0007669"/>
    <property type="project" value="InterPro"/>
</dbReference>
<evidence type="ECO:0000256" key="14">
    <source>
        <dbReference type="HAMAP-Rule" id="MF_01249"/>
    </source>
</evidence>
<evidence type="ECO:0000259" key="15">
    <source>
        <dbReference type="Pfam" id="PF02603"/>
    </source>
</evidence>
<name>A0A2P7Q0M7_9FIRM</name>
<dbReference type="CDD" id="cd01918">
    <property type="entry name" value="HprK_C"/>
    <property type="match status" value="1"/>
</dbReference>
<evidence type="ECO:0000313" key="18">
    <source>
        <dbReference type="Proteomes" id="UP000241434"/>
    </source>
</evidence>
<keyword evidence="12 14" id="KW-0119">Carbohydrate metabolism</keyword>
<comment type="miscellaneous">
    <text evidence="14">Both phosphorylation and phosphorolysis are carried out by the same active site and suggest a common mechanism for both reactions.</text>
</comment>
<feature type="binding site" evidence="14">
    <location>
        <position position="204"/>
    </location>
    <ligand>
        <name>Mg(2+)</name>
        <dbReference type="ChEBI" id="CHEBI:18420"/>
    </ligand>
</feature>
<comment type="domain">
    <text evidence="14">The Walker A ATP-binding motif also binds Pi and PPi.</text>
</comment>
<feature type="region of interest" description="Important for the catalytic mechanism of dephosphorylation" evidence="14">
    <location>
        <begin position="266"/>
        <end position="271"/>
    </location>
</feature>
<feature type="active site" description="Proton acceptor; for phosphorylation activity. Proton donor; for dephosphorylation activity" evidence="14">
    <location>
        <position position="179"/>
    </location>
</feature>
<comment type="cofactor">
    <cofactor evidence="2 14">
        <name>Mg(2+)</name>
        <dbReference type="ChEBI" id="CHEBI:18420"/>
    </cofactor>
</comment>
<organism evidence="17 18">
    <name type="scientific">Peptostreptococcus russellii</name>
    <dbReference type="NCBI Taxonomy" id="215200"/>
    <lineage>
        <taxon>Bacteria</taxon>
        <taxon>Bacillati</taxon>
        <taxon>Bacillota</taxon>
        <taxon>Clostridia</taxon>
        <taxon>Peptostreptococcales</taxon>
        <taxon>Peptostreptococcaceae</taxon>
        <taxon>Peptostreptococcus</taxon>
    </lineage>
</organism>
<dbReference type="Pfam" id="PF02603">
    <property type="entry name" value="Hpr_kinase_N"/>
    <property type="match status" value="1"/>
</dbReference>
<dbReference type="PANTHER" id="PTHR30305">
    <property type="entry name" value="PROTEIN YJDM-RELATED"/>
    <property type="match status" value="1"/>
</dbReference>
<dbReference type="FunFam" id="3.40.50.300:FF:000174">
    <property type="entry name" value="HPr kinase/phosphorylase"/>
    <property type="match status" value="1"/>
</dbReference>
<gene>
    <name evidence="14" type="primary">hprK</name>
    <name evidence="17" type="ORF">UF10_02380</name>
</gene>
<keyword evidence="5 14" id="KW-0808">Transferase</keyword>
<evidence type="ECO:0000256" key="11">
    <source>
        <dbReference type="ARBA" id="ARBA00023268"/>
    </source>
</evidence>
<dbReference type="EC" id="2.7.4.-" evidence="14"/>
<feature type="binding site" evidence="14">
    <location>
        <position position="162"/>
    </location>
    <ligand>
        <name>Mg(2+)</name>
        <dbReference type="ChEBI" id="CHEBI:18420"/>
    </ligand>
</feature>
<reference evidence="17" key="1">
    <citation type="thesis" date="2015" institute="Rutgers" country="The State University of New Jersey, 14 College Farm Rd., New Brunswick, NJ, USA">
        <title>Ammonia toxicity in bacteria and its implications for treatment of and resource recovery from highly nitrogenous organic wastes.</title>
        <authorList>
            <person name="Luther A.K."/>
        </authorList>
    </citation>
    <scope>NUCLEOTIDE SEQUENCE</scope>
    <source>
        <strain evidence="17">RT-10B</strain>
    </source>
</reference>
<comment type="catalytic activity">
    <reaction evidence="1 14">
        <text>[HPr protein]-L-serine + ATP = [HPr protein]-O-phospho-L-serine + ADP + H(+)</text>
        <dbReference type="Rhea" id="RHEA:46600"/>
        <dbReference type="Rhea" id="RHEA-COMP:11602"/>
        <dbReference type="Rhea" id="RHEA-COMP:11603"/>
        <dbReference type="ChEBI" id="CHEBI:15378"/>
        <dbReference type="ChEBI" id="CHEBI:29999"/>
        <dbReference type="ChEBI" id="CHEBI:30616"/>
        <dbReference type="ChEBI" id="CHEBI:83421"/>
        <dbReference type="ChEBI" id="CHEBI:456216"/>
    </reaction>
</comment>
<evidence type="ECO:0000256" key="13">
    <source>
        <dbReference type="ARBA" id="ARBA00047657"/>
    </source>
</evidence>
<dbReference type="NCBIfam" id="TIGR00679">
    <property type="entry name" value="hpr-ser"/>
    <property type="match status" value="1"/>
</dbReference>
<dbReference type="PANTHER" id="PTHR30305:SF1">
    <property type="entry name" value="HPR KINASE_PHOSPHORYLASE"/>
    <property type="match status" value="1"/>
</dbReference>
<proteinExistence type="inferred from homology"/>
<feature type="active site" evidence="14">
    <location>
        <position position="161"/>
    </location>
</feature>
<comment type="catalytic activity">
    <reaction evidence="13 14">
        <text>[HPr protein]-O-phospho-L-serine + phosphate + H(+) = [HPr protein]-L-serine + diphosphate</text>
        <dbReference type="Rhea" id="RHEA:46604"/>
        <dbReference type="Rhea" id="RHEA-COMP:11602"/>
        <dbReference type="Rhea" id="RHEA-COMP:11603"/>
        <dbReference type="ChEBI" id="CHEBI:15378"/>
        <dbReference type="ChEBI" id="CHEBI:29999"/>
        <dbReference type="ChEBI" id="CHEBI:33019"/>
        <dbReference type="ChEBI" id="CHEBI:43474"/>
        <dbReference type="ChEBI" id="CHEBI:83421"/>
    </reaction>
</comment>
<dbReference type="InterPro" id="IPR028979">
    <property type="entry name" value="Ser_kin/Pase_Hpr-like_N_sf"/>
</dbReference>
<feature type="domain" description="HPr kinase/phosphorylase C-terminal" evidence="16">
    <location>
        <begin position="132"/>
        <end position="300"/>
    </location>
</feature>
<dbReference type="GO" id="GO:0004712">
    <property type="term" value="F:protein serine/threonine/tyrosine kinase activity"/>
    <property type="evidence" value="ECO:0007669"/>
    <property type="project" value="UniProtKB-UniRule"/>
</dbReference>
<dbReference type="HAMAP" id="MF_01249">
    <property type="entry name" value="HPr_kinase"/>
    <property type="match status" value="1"/>
</dbReference>
<evidence type="ECO:0000256" key="12">
    <source>
        <dbReference type="ARBA" id="ARBA00023277"/>
    </source>
</evidence>
<dbReference type="RefSeq" id="WP_106776234.1">
    <property type="nucleotide sequence ID" value="NZ_JBGGGQ010000001.1"/>
</dbReference>
<evidence type="ECO:0000256" key="8">
    <source>
        <dbReference type="ARBA" id="ARBA00022777"/>
    </source>
</evidence>
<feature type="active site" evidence="14">
    <location>
        <position position="245"/>
    </location>
</feature>
<keyword evidence="18" id="KW-1185">Reference proteome</keyword>
<evidence type="ECO:0000256" key="3">
    <source>
        <dbReference type="ARBA" id="ARBA00006883"/>
    </source>
</evidence>
<feature type="region of interest" description="Important for the catalytic mechanism of both phosphorylation and dephosphorylation" evidence="14">
    <location>
        <begin position="203"/>
        <end position="212"/>
    </location>
</feature>
<dbReference type="Gene3D" id="3.40.50.300">
    <property type="entry name" value="P-loop containing nucleotide triphosphate hydrolases"/>
    <property type="match status" value="1"/>
</dbReference>
<dbReference type="GO" id="GO:0000287">
    <property type="term" value="F:magnesium ion binding"/>
    <property type="evidence" value="ECO:0007669"/>
    <property type="project" value="UniProtKB-UniRule"/>
</dbReference>
<keyword evidence="7 14" id="KW-0547">Nucleotide-binding</keyword>
<accession>A0A2P7Q0M7</accession>
<dbReference type="SUPFAM" id="SSF53795">
    <property type="entry name" value="PEP carboxykinase-like"/>
    <property type="match status" value="1"/>
</dbReference>
<dbReference type="Pfam" id="PF07475">
    <property type="entry name" value="Hpr_kinase_C"/>
    <property type="match status" value="1"/>
</dbReference>
<evidence type="ECO:0000256" key="1">
    <source>
        <dbReference type="ARBA" id="ARBA00001120"/>
    </source>
</evidence>
<keyword evidence="9 14" id="KW-0067">ATP-binding</keyword>
<dbReference type="EMBL" id="JYGE01000003">
    <property type="protein sequence ID" value="PSJ31511.1"/>
    <property type="molecule type" value="Genomic_DNA"/>
</dbReference>
<keyword evidence="4 14" id="KW-0723">Serine/threonine-protein kinase</keyword>
<keyword evidence="6 14" id="KW-0479">Metal-binding</keyword>
<dbReference type="Gene3D" id="3.40.1390.20">
    <property type="entry name" value="HprK N-terminal domain-like"/>
    <property type="match status" value="1"/>
</dbReference>
<keyword evidence="10 14" id="KW-0460">Magnesium</keyword>
<keyword evidence="11 14" id="KW-0511">Multifunctional enzyme</keyword>
<evidence type="ECO:0000256" key="7">
    <source>
        <dbReference type="ARBA" id="ARBA00022741"/>
    </source>
</evidence>
<evidence type="ECO:0000256" key="10">
    <source>
        <dbReference type="ARBA" id="ARBA00022842"/>
    </source>
</evidence>
<comment type="caution">
    <text evidence="17">The sequence shown here is derived from an EMBL/GenBank/DDBJ whole genome shotgun (WGS) entry which is preliminary data.</text>
</comment>
<evidence type="ECO:0000256" key="2">
    <source>
        <dbReference type="ARBA" id="ARBA00001946"/>
    </source>
</evidence>
<dbReference type="InterPro" id="IPR027417">
    <property type="entry name" value="P-loop_NTPase"/>
</dbReference>
<dbReference type="AlphaFoldDB" id="A0A2P7Q0M7"/>
<dbReference type="SUPFAM" id="SSF75138">
    <property type="entry name" value="HprK N-terminal domain-like"/>
    <property type="match status" value="1"/>
</dbReference>
<dbReference type="GO" id="GO:0006109">
    <property type="term" value="P:regulation of carbohydrate metabolic process"/>
    <property type="evidence" value="ECO:0007669"/>
    <property type="project" value="UniProtKB-UniRule"/>
</dbReference>
<dbReference type="EC" id="2.7.11.-" evidence="14"/>
<dbReference type="GO" id="GO:0005524">
    <property type="term" value="F:ATP binding"/>
    <property type="evidence" value="ECO:0007669"/>
    <property type="project" value="UniProtKB-UniRule"/>
</dbReference>
<feature type="active site" evidence="14">
    <location>
        <position position="140"/>
    </location>
</feature>
<evidence type="ECO:0000256" key="4">
    <source>
        <dbReference type="ARBA" id="ARBA00022527"/>
    </source>
</evidence>
<protein>
    <recommendedName>
        <fullName evidence="14">HPr kinase/phosphorylase</fullName>
        <shortName evidence="14">HPrK/P</shortName>
        <ecNumber evidence="14">2.7.11.-</ecNumber>
        <ecNumber evidence="14">2.7.4.-</ecNumber>
    </recommendedName>
    <alternativeName>
        <fullName evidence="14">HPr(Ser) kinase/phosphorylase</fullName>
    </alternativeName>
</protein>
<feature type="domain" description="HPr(Ser) kinase/phosphorylase N-terminal" evidence="15">
    <location>
        <begin position="4"/>
        <end position="129"/>
    </location>
</feature>
<evidence type="ECO:0000259" key="16">
    <source>
        <dbReference type="Pfam" id="PF07475"/>
    </source>
</evidence>